<feature type="domain" description="1-deoxy-D-xylulose 5-phosphate reductoisomerase N-terminal" evidence="10">
    <location>
        <begin position="8"/>
        <end position="137"/>
    </location>
</feature>
<feature type="binding site" evidence="9">
    <location>
        <position position="129"/>
    </location>
    <ligand>
        <name>NADPH</name>
        <dbReference type="ChEBI" id="CHEBI:57783"/>
    </ligand>
</feature>
<comment type="catalytic activity">
    <reaction evidence="8">
        <text>2-C-methyl-D-erythritol 4-phosphate + NADP(+) = 1-deoxy-D-xylulose 5-phosphate + NADPH + H(+)</text>
        <dbReference type="Rhea" id="RHEA:13717"/>
        <dbReference type="ChEBI" id="CHEBI:15378"/>
        <dbReference type="ChEBI" id="CHEBI:57783"/>
        <dbReference type="ChEBI" id="CHEBI:57792"/>
        <dbReference type="ChEBI" id="CHEBI:58262"/>
        <dbReference type="ChEBI" id="CHEBI:58349"/>
        <dbReference type="EC" id="1.1.1.267"/>
    </reaction>
    <physiologicalReaction direction="right-to-left" evidence="8">
        <dbReference type="Rhea" id="RHEA:13719"/>
    </physiologicalReaction>
</comment>
<comment type="pathway">
    <text evidence="1 9">Isoprenoid biosynthesis; isopentenyl diphosphate biosynthesis via DXP pathway; isopentenyl diphosphate from 1-deoxy-D-xylulose 5-phosphate: step 1/6.</text>
</comment>
<dbReference type="PANTHER" id="PTHR30525:SF0">
    <property type="entry name" value="1-DEOXY-D-XYLULOSE 5-PHOSPHATE REDUCTOISOMERASE, CHLOROPLASTIC"/>
    <property type="match status" value="1"/>
</dbReference>
<feature type="binding site" evidence="9">
    <location>
        <position position="235"/>
    </location>
    <ligand>
        <name>Mn(2+)</name>
        <dbReference type="ChEBI" id="CHEBI:29035"/>
    </ligand>
</feature>
<keyword evidence="7 9" id="KW-0414">Isoprene biosynthesis</keyword>
<evidence type="ECO:0000313" key="14">
    <source>
        <dbReference type="Proteomes" id="UP000004931"/>
    </source>
</evidence>
<dbReference type="AlphaFoldDB" id="A0YE73"/>
<feature type="binding site" evidence="9">
    <location>
        <position position="130"/>
    </location>
    <ligand>
        <name>1-deoxy-D-xylulose 5-phosphate</name>
        <dbReference type="ChEBI" id="CHEBI:57792"/>
    </ligand>
</feature>
<dbReference type="Pfam" id="PF08436">
    <property type="entry name" value="DXP_redisom_C"/>
    <property type="match status" value="1"/>
</dbReference>
<dbReference type="Gene3D" id="3.40.50.720">
    <property type="entry name" value="NAD(P)-binding Rossmann-like Domain"/>
    <property type="match status" value="1"/>
</dbReference>
<dbReference type="EMBL" id="AAVT01000006">
    <property type="protein sequence ID" value="EAW30709.1"/>
    <property type="molecule type" value="Genomic_DNA"/>
</dbReference>
<evidence type="ECO:0000256" key="7">
    <source>
        <dbReference type="ARBA" id="ARBA00023229"/>
    </source>
</evidence>
<feature type="binding site" evidence="9">
    <location>
        <position position="157"/>
    </location>
    <ligand>
        <name>Mn(2+)</name>
        <dbReference type="ChEBI" id="CHEBI:29035"/>
    </ligand>
</feature>
<keyword evidence="13" id="KW-0413">Isomerase</keyword>
<feature type="domain" description="DXP reductoisomerase C-terminal" evidence="12">
    <location>
        <begin position="275"/>
        <end position="390"/>
    </location>
</feature>
<feature type="binding site" evidence="9">
    <location>
        <position position="14"/>
    </location>
    <ligand>
        <name>NADPH</name>
        <dbReference type="ChEBI" id="CHEBI:57783"/>
    </ligand>
</feature>
<reference evidence="13 14" key="1">
    <citation type="journal article" date="2010" name="J. Bacteriol.">
        <title>Genome sequence of the oligotrophic marine Gammaproteobacterium HTCC2143, isolated from the Oregon Coast.</title>
        <authorList>
            <person name="Oh H.M."/>
            <person name="Kang I."/>
            <person name="Ferriera S."/>
            <person name="Giovannoni S.J."/>
            <person name="Cho J.C."/>
        </authorList>
    </citation>
    <scope>NUCLEOTIDE SEQUENCE [LARGE SCALE GENOMIC DNA]</scope>
    <source>
        <strain evidence="13 14">HTCC2143</strain>
    </source>
</reference>
<accession>A0YE73</accession>
<feature type="binding site" evidence="9">
    <location>
        <position position="232"/>
    </location>
    <ligand>
        <name>1-deoxy-D-xylulose 5-phosphate</name>
        <dbReference type="ChEBI" id="CHEBI:57792"/>
    </ligand>
</feature>
<feature type="binding site" evidence="9">
    <location>
        <position position="156"/>
    </location>
    <ligand>
        <name>1-deoxy-D-xylulose 5-phosphate</name>
        <dbReference type="ChEBI" id="CHEBI:57792"/>
    </ligand>
</feature>
<dbReference type="PANTHER" id="PTHR30525">
    <property type="entry name" value="1-DEOXY-D-XYLULOSE 5-PHOSPHATE REDUCTOISOMERASE"/>
    <property type="match status" value="1"/>
</dbReference>
<feature type="binding site" evidence="9">
    <location>
        <position position="17"/>
    </location>
    <ligand>
        <name>NADPH</name>
        <dbReference type="ChEBI" id="CHEBI:57783"/>
    </ligand>
</feature>
<dbReference type="SUPFAM" id="SSF51735">
    <property type="entry name" value="NAD(P)-binding Rossmann-fold domains"/>
    <property type="match status" value="1"/>
</dbReference>
<dbReference type="InterPro" id="IPR013512">
    <property type="entry name" value="DXP_reductoisomerase_N"/>
</dbReference>
<sequence length="403" mass="42940">MSQSPQNITVLGSTGSIGVSTLDVLARHPDKYRAYALTANTSVDLIVPQIQRHSPRFAVMRDERSAQQLEDRLFALGHKETAVLSGEKGLLRVASDEAVSAVMAAIVGAAGLSPTMAAVTAGKKVLLANKESLVMAGHLFMEAVETSGATLLPIDSEHNAIFQSMPARYQSGKSTGLASEGVRRILLTGSGGPFRELPLAQLPLVTPDQACAHPNWDMGRKISVDSATMMNKGLELIEACWLFNTTADRIDIVIHPQSIIHSMVEYTDGSVLAQLGNPDMRTPIAHALAFPDRIDSGVGSLDIIATARLDFEAPDYQRFPCLRLATEAAAVGGTAMAVLNAANEVAVDAFLAGSIRFTDIPLTIEHVLAAKTIVEPDTLALVQAQDASARVLADRFIETLIRA</sequence>
<keyword evidence="6 9" id="KW-0464">Manganese</keyword>
<dbReference type="UniPathway" id="UPA00056">
    <property type="reaction ID" value="UER00092"/>
</dbReference>
<feature type="binding site" evidence="9">
    <location>
        <position position="157"/>
    </location>
    <ligand>
        <name>1-deoxy-D-xylulose 5-phosphate</name>
        <dbReference type="ChEBI" id="CHEBI:57792"/>
    </ligand>
</feature>
<evidence type="ECO:0000313" key="13">
    <source>
        <dbReference type="EMBL" id="EAW30709.1"/>
    </source>
</evidence>
<evidence type="ECO:0000259" key="10">
    <source>
        <dbReference type="Pfam" id="PF02670"/>
    </source>
</evidence>
<feature type="binding site" evidence="9">
    <location>
        <position position="226"/>
    </location>
    <ligand>
        <name>1-deoxy-D-xylulose 5-phosphate</name>
        <dbReference type="ChEBI" id="CHEBI:57792"/>
    </ligand>
</feature>
<dbReference type="Pfam" id="PF02670">
    <property type="entry name" value="DXP_reductoisom"/>
    <property type="match status" value="1"/>
</dbReference>
<evidence type="ECO:0000256" key="2">
    <source>
        <dbReference type="ARBA" id="ARBA00006825"/>
    </source>
</evidence>
<dbReference type="SUPFAM" id="SSF55347">
    <property type="entry name" value="Glyceraldehyde-3-phosphate dehydrogenase-like, C-terminal domain"/>
    <property type="match status" value="1"/>
</dbReference>
<feature type="binding site" evidence="9">
    <location>
        <position position="235"/>
    </location>
    <ligand>
        <name>1-deoxy-D-xylulose 5-phosphate</name>
        <dbReference type="ChEBI" id="CHEBI:57792"/>
    </ligand>
</feature>
<gene>
    <name evidence="9" type="primary">dxr</name>
    <name evidence="13" type="ORF">GP2143_02259</name>
</gene>
<dbReference type="eggNOG" id="COG0743">
    <property type="taxonomic scope" value="Bacteria"/>
</dbReference>
<evidence type="ECO:0000256" key="4">
    <source>
        <dbReference type="ARBA" id="ARBA00022857"/>
    </source>
</evidence>
<evidence type="ECO:0000259" key="11">
    <source>
        <dbReference type="Pfam" id="PF08436"/>
    </source>
</evidence>
<dbReference type="EC" id="1.1.1.267" evidence="9"/>
<feature type="binding site" evidence="9">
    <location>
        <position position="15"/>
    </location>
    <ligand>
        <name>NADPH</name>
        <dbReference type="ChEBI" id="CHEBI:57783"/>
    </ligand>
</feature>
<dbReference type="PIRSF" id="PIRSF006205">
    <property type="entry name" value="Dxp_reductismrs"/>
    <property type="match status" value="1"/>
</dbReference>
<evidence type="ECO:0000256" key="8">
    <source>
        <dbReference type="ARBA" id="ARBA00048543"/>
    </source>
</evidence>
<dbReference type="NCBIfam" id="TIGR00243">
    <property type="entry name" value="Dxr"/>
    <property type="match status" value="1"/>
</dbReference>
<feature type="binding site" evidence="9">
    <location>
        <position position="213"/>
    </location>
    <ligand>
        <name>1-deoxy-D-xylulose 5-phosphate</name>
        <dbReference type="ChEBI" id="CHEBI:57792"/>
    </ligand>
</feature>
<dbReference type="NCBIfam" id="NF009114">
    <property type="entry name" value="PRK12464.1"/>
    <property type="match status" value="1"/>
</dbReference>
<dbReference type="HAMAP" id="MF_00183">
    <property type="entry name" value="DXP_reductoisom"/>
    <property type="match status" value="1"/>
</dbReference>
<protein>
    <recommendedName>
        <fullName evidence="9">1-deoxy-D-xylulose 5-phosphate reductoisomerase</fullName>
        <shortName evidence="9">DXP reductoisomerase</shortName>
        <ecNumber evidence="9">1.1.1.267</ecNumber>
    </recommendedName>
    <alternativeName>
        <fullName evidence="9">1-deoxyxylulose-5-phosphate reductoisomerase</fullName>
    </alternativeName>
    <alternativeName>
        <fullName evidence="9">2-C-methyl-D-erythritol 4-phosphate synthase</fullName>
    </alternativeName>
</protein>
<dbReference type="GO" id="GO:0030604">
    <property type="term" value="F:1-deoxy-D-xylulose-5-phosphate reductoisomerase activity"/>
    <property type="evidence" value="ECO:0007669"/>
    <property type="project" value="UniProtKB-UniRule"/>
</dbReference>
<feature type="binding site" evidence="9">
    <location>
        <position position="231"/>
    </location>
    <ligand>
        <name>1-deoxy-D-xylulose 5-phosphate</name>
        <dbReference type="ChEBI" id="CHEBI:57792"/>
    </ligand>
</feature>
<feature type="binding site" evidence="9">
    <location>
        <position position="190"/>
    </location>
    <ligand>
        <name>1-deoxy-D-xylulose 5-phosphate</name>
        <dbReference type="ChEBI" id="CHEBI:57792"/>
    </ligand>
</feature>
<dbReference type="InterPro" id="IPR036169">
    <property type="entry name" value="DXPR_C_sf"/>
</dbReference>
<keyword evidence="5 9" id="KW-0560">Oxidoreductase</keyword>
<evidence type="ECO:0000256" key="5">
    <source>
        <dbReference type="ARBA" id="ARBA00023002"/>
    </source>
</evidence>
<proteinExistence type="inferred from homology"/>
<dbReference type="GO" id="GO:0070402">
    <property type="term" value="F:NADPH binding"/>
    <property type="evidence" value="ECO:0007669"/>
    <property type="project" value="InterPro"/>
</dbReference>
<evidence type="ECO:0000259" key="12">
    <source>
        <dbReference type="Pfam" id="PF13288"/>
    </source>
</evidence>
<comment type="similarity">
    <text evidence="2 9">Belongs to the DXR family.</text>
</comment>
<dbReference type="Pfam" id="PF13288">
    <property type="entry name" value="DXPR_C"/>
    <property type="match status" value="1"/>
</dbReference>
<keyword evidence="14" id="KW-1185">Reference proteome</keyword>
<dbReference type="FunFam" id="3.40.50.720:FF:000045">
    <property type="entry name" value="1-deoxy-D-xylulose 5-phosphate reductoisomerase"/>
    <property type="match status" value="1"/>
</dbReference>
<keyword evidence="4 9" id="KW-0521">NADP</keyword>
<feature type="binding site" evidence="9">
    <location>
        <position position="16"/>
    </location>
    <ligand>
        <name>NADPH</name>
        <dbReference type="ChEBI" id="CHEBI:57783"/>
    </ligand>
</feature>
<evidence type="ECO:0000256" key="1">
    <source>
        <dbReference type="ARBA" id="ARBA00005094"/>
    </source>
</evidence>
<dbReference type="GO" id="GO:0030145">
    <property type="term" value="F:manganese ion binding"/>
    <property type="evidence" value="ECO:0007669"/>
    <property type="project" value="TreeGrafter"/>
</dbReference>
<dbReference type="Gene3D" id="1.10.1740.10">
    <property type="match status" value="1"/>
</dbReference>
<comment type="caution">
    <text evidence="9">Lacks conserved residue(s) required for the propagation of feature annotation.</text>
</comment>
<dbReference type="InterPro" id="IPR036291">
    <property type="entry name" value="NAD(P)-bd_dom_sf"/>
</dbReference>
<feature type="domain" description="1-deoxy-D-xylulose 5-phosphate reductoisomerase C-terminal" evidence="11">
    <location>
        <begin position="151"/>
        <end position="243"/>
    </location>
</feature>
<dbReference type="InterPro" id="IPR003821">
    <property type="entry name" value="DXP_reductoisomerase"/>
</dbReference>
<comment type="caution">
    <text evidence="13">The sequence shown here is derived from an EMBL/GenBank/DDBJ whole genome shotgun (WGS) entry which is preliminary data.</text>
</comment>
<dbReference type="SUPFAM" id="SSF69055">
    <property type="entry name" value="1-deoxy-D-xylulose-5-phosphate reductoisomerase, C-terminal domain"/>
    <property type="match status" value="1"/>
</dbReference>
<comment type="function">
    <text evidence="9">Catalyzes the NADPH-dependent rearrangement and reduction of 1-deoxy-D-xylulose-5-phosphate (DXP) to 2-C-methyl-D-erythritol 4-phosphate (MEP).</text>
</comment>
<dbReference type="STRING" id="247633.GP2143_02259"/>
<organism evidence="13 14">
    <name type="scientific">marine gamma proteobacterium HTCC2143</name>
    <dbReference type="NCBI Taxonomy" id="247633"/>
    <lineage>
        <taxon>Bacteria</taxon>
        <taxon>Pseudomonadati</taxon>
        <taxon>Pseudomonadota</taxon>
        <taxon>Gammaproteobacteria</taxon>
        <taxon>Cellvibrionales</taxon>
        <taxon>Spongiibacteraceae</taxon>
        <taxon>BD1-7 clade</taxon>
    </lineage>
</organism>
<keyword evidence="9" id="KW-0460">Magnesium</keyword>
<feature type="binding site" evidence="9">
    <location>
        <position position="219"/>
    </location>
    <ligand>
        <name>NADPH</name>
        <dbReference type="ChEBI" id="CHEBI:57783"/>
    </ligand>
</feature>
<dbReference type="Proteomes" id="UP000004931">
    <property type="component" value="Unassembled WGS sequence"/>
</dbReference>
<dbReference type="NCBIfam" id="NF003938">
    <property type="entry name" value="PRK05447.1-1"/>
    <property type="match status" value="1"/>
</dbReference>
<dbReference type="GO" id="GO:0051484">
    <property type="term" value="P:isopentenyl diphosphate biosynthetic process, methylerythritol 4-phosphate pathway involved in terpenoid biosynthetic process"/>
    <property type="evidence" value="ECO:0007669"/>
    <property type="project" value="TreeGrafter"/>
</dbReference>
<dbReference type="InterPro" id="IPR026877">
    <property type="entry name" value="DXPR_C"/>
</dbReference>
<evidence type="ECO:0000256" key="3">
    <source>
        <dbReference type="ARBA" id="ARBA00022723"/>
    </source>
</evidence>
<dbReference type="GO" id="GO:0016853">
    <property type="term" value="F:isomerase activity"/>
    <property type="evidence" value="ECO:0007669"/>
    <property type="project" value="UniProtKB-KW"/>
</dbReference>
<dbReference type="InterPro" id="IPR013644">
    <property type="entry name" value="DXP_reductoisomerase_C"/>
</dbReference>
<feature type="binding site" evidence="9">
    <location>
        <position position="155"/>
    </location>
    <ligand>
        <name>Mn(2+)</name>
        <dbReference type="ChEBI" id="CHEBI:29035"/>
    </ligand>
</feature>
<keyword evidence="3 9" id="KW-0479">Metal-binding</keyword>
<name>A0YE73_9GAMM</name>
<dbReference type="OrthoDB" id="9806546at2"/>
<evidence type="ECO:0000256" key="6">
    <source>
        <dbReference type="ARBA" id="ARBA00023211"/>
    </source>
</evidence>
<comment type="cofactor">
    <cofactor evidence="9">
        <name>Mg(2+)</name>
        <dbReference type="ChEBI" id="CHEBI:18420"/>
    </cofactor>
    <cofactor evidence="9">
        <name>Mn(2+)</name>
        <dbReference type="ChEBI" id="CHEBI:29035"/>
    </cofactor>
</comment>
<feature type="binding site" evidence="9">
    <location>
        <position position="131"/>
    </location>
    <ligand>
        <name>NADPH</name>
        <dbReference type="ChEBI" id="CHEBI:57783"/>
    </ligand>
</feature>
<evidence type="ECO:0000256" key="9">
    <source>
        <dbReference type="HAMAP-Rule" id="MF_00183"/>
    </source>
</evidence>